<feature type="compositionally biased region" description="Polar residues" evidence="1">
    <location>
        <begin position="1"/>
        <end position="15"/>
    </location>
</feature>
<organism evidence="2 3">
    <name type="scientific">Hydnum rufescens UP504</name>
    <dbReference type="NCBI Taxonomy" id="1448309"/>
    <lineage>
        <taxon>Eukaryota</taxon>
        <taxon>Fungi</taxon>
        <taxon>Dikarya</taxon>
        <taxon>Basidiomycota</taxon>
        <taxon>Agaricomycotina</taxon>
        <taxon>Agaricomycetes</taxon>
        <taxon>Cantharellales</taxon>
        <taxon>Hydnaceae</taxon>
        <taxon>Hydnum</taxon>
    </lineage>
</organism>
<name>A0A9P6AES2_9AGAM</name>
<dbReference type="Proteomes" id="UP000886523">
    <property type="component" value="Unassembled WGS sequence"/>
</dbReference>
<sequence>MAQPTCDQHATTPSMNEAIPTPAEDSEMECPTTPKQDNIIPHQLTPTPSRQQTYLSPEAAIEHIQTALTDISSTLTEVDTNKFRDEEACDQSMKTTIMDLYKWFIEKANEMEETNDTVKSHDKLINANIKLTDSIASLTEANLNLTKQLSETHYAPMTPSANPTLQTTHNERGYKGPKLTHSANPIPIKPTTPTQKLLVECSPSNPAEHKHPSQLVIETFPLIPIDKHQMGPDVVTKANIGIQRRGVEVANMILAITFSMTGNIIMIAAPGCQGQT</sequence>
<dbReference type="EMBL" id="MU129276">
    <property type="protein sequence ID" value="KAF9504000.1"/>
    <property type="molecule type" value="Genomic_DNA"/>
</dbReference>
<accession>A0A9P6AES2</accession>
<gene>
    <name evidence="2" type="ORF">BS47DRAFT_1369114</name>
</gene>
<comment type="caution">
    <text evidence="2">The sequence shown here is derived from an EMBL/GenBank/DDBJ whole genome shotgun (WGS) entry which is preliminary data.</text>
</comment>
<protein>
    <submittedName>
        <fullName evidence="2">Uncharacterized protein</fullName>
    </submittedName>
</protein>
<evidence type="ECO:0000313" key="2">
    <source>
        <dbReference type="EMBL" id="KAF9504000.1"/>
    </source>
</evidence>
<feature type="region of interest" description="Disordered" evidence="1">
    <location>
        <begin position="1"/>
        <end position="41"/>
    </location>
</feature>
<dbReference type="AlphaFoldDB" id="A0A9P6AES2"/>
<keyword evidence="3" id="KW-1185">Reference proteome</keyword>
<evidence type="ECO:0000256" key="1">
    <source>
        <dbReference type="SAM" id="MobiDB-lite"/>
    </source>
</evidence>
<reference evidence="2" key="1">
    <citation type="journal article" date="2020" name="Nat. Commun.">
        <title>Large-scale genome sequencing of mycorrhizal fungi provides insights into the early evolution of symbiotic traits.</title>
        <authorList>
            <person name="Miyauchi S."/>
            <person name="Kiss E."/>
            <person name="Kuo A."/>
            <person name="Drula E."/>
            <person name="Kohler A."/>
            <person name="Sanchez-Garcia M."/>
            <person name="Morin E."/>
            <person name="Andreopoulos B."/>
            <person name="Barry K.W."/>
            <person name="Bonito G."/>
            <person name="Buee M."/>
            <person name="Carver A."/>
            <person name="Chen C."/>
            <person name="Cichocki N."/>
            <person name="Clum A."/>
            <person name="Culley D."/>
            <person name="Crous P.W."/>
            <person name="Fauchery L."/>
            <person name="Girlanda M."/>
            <person name="Hayes R.D."/>
            <person name="Keri Z."/>
            <person name="LaButti K."/>
            <person name="Lipzen A."/>
            <person name="Lombard V."/>
            <person name="Magnuson J."/>
            <person name="Maillard F."/>
            <person name="Murat C."/>
            <person name="Nolan M."/>
            <person name="Ohm R.A."/>
            <person name="Pangilinan J."/>
            <person name="Pereira M.F."/>
            <person name="Perotto S."/>
            <person name="Peter M."/>
            <person name="Pfister S."/>
            <person name="Riley R."/>
            <person name="Sitrit Y."/>
            <person name="Stielow J.B."/>
            <person name="Szollosi G."/>
            <person name="Zifcakova L."/>
            <person name="Stursova M."/>
            <person name="Spatafora J.W."/>
            <person name="Tedersoo L."/>
            <person name="Vaario L.M."/>
            <person name="Yamada A."/>
            <person name="Yan M."/>
            <person name="Wang P."/>
            <person name="Xu J."/>
            <person name="Bruns T."/>
            <person name="Baldrian P."/>
            <person name="Vilgalys R."/>
            <person name="Dunand C."/>
            <person name="Henrissat B."/>
            <person name="Grigoriev I.V."/>
            <person name="Hibbett D."/>
            <person name="Nagy L.G."/>
            <person name="Martin F.M."/>
        </authorList>
    </citation>
    <scope>NUCLEOTIDE SEQUENCE</scope>
    <source>
        <strain evidence="2">UP504</strain>
    </source>
</reference>
<proteinExistence type="predicted"/>
<evidence type="ECO:0000313" key="3">
    <source>
        <dbReference type="Proteomes" id="UP000886523"/>
    </source>
</evidence>